<dbReference type="InterPro" id="IPR039437">
    <property type="entry name" value="FrzH/put_lumazine-bd"/>
</dbReference>
<dbReference type="Pfam" id="PF12893">
    <property type="entry name" value="Lumazine_bd_2"/>
    <property type="match status" value="1"/>
</dbReference>
<dbReference type="AlphaFoldDB" id="A0A5C8PN31"/>
<evidence type="ECO:0000313" key="1">
    <source>
        <dbReference type="EMBL" id="TXL75210.1"/>
    </source>
</evidence>
<dbReference type="OrthoDB" id="7451095at2"/>
<organism evidence="1 2">
    <name type="scientific">Vineibacter terrae</name>
    <dbReference type="NCBI Taxonomy" id="2586908"/>
    <lineage>
        <taxon>Bacteria</taxon>
        <taxon>Pseudomonadati</taxon>
        <taxon>Pseudomonadota</taxon>
        <taxon>Alphaproteobacteria</taxon>
        <taxon>Hyphomicrobiales</taxon>
        <taxon>Vineibacter</taxon>
    </lineage>
</organism>
<protein>
    <submittedName>
        <fullName evidence="1">Nuclear transport factor 2 family protein</fullName>
    </submittedName>
</protein>
<dbReference type="EMBL" id="VDUZ01000015">
    <property type="protein sequence ID" value="TXL75210.1"/>
    <property type="molecule type" value="Genomic_DNA"/>
</dbReference>
<evidence type="ECO:0000313" key="2">
    <source>
        <dbReference type="Proteomes" id="UP000321638"/>
    </source>
</evidence>
<dbReference type="SUPFAM" id="SSF54427">
    <property type="entry name" value="NTF2-like"/>
    <property type="match status" value="1"/>
</dbReference>
<dbReference type="InterPro" id="IPR032710">
    <property type="entry name" value="NTF2-like_dom_sf"/>
</dbReference>
<dbReference type="Gene3D" id="3.10.450.50">
    <property type="match status" value="1"/>
</dbReference>
<reference evidence="1 2" key="1">
    <citation type="submission" date="2019-06" db="EMBL/GenBank/DDBJ databases">
        <title>New taxonomy in bacterial strain CC-CFT640, isolated from vineyard.</title>
        <authorList>
            <person name="Lin S.-Y."/>
            <person name="Tsai C.-F."/>
            <person name="Young C.-C."/>
        </authorList>
    </citation>
    <scope>NUCLEOTIDE SEQUENCE [LARGE SCALE GENOMIC DNA]</scope>
    <source>
        <strain evidence="1 2">CC-CFT640</strain>
    </source>
</reference>
<dbReference type="Proteomes" id="UP000321638">
    <property type="component" value="Unassembled WGS sequence"/>
</dbReference>
<proteinExistence type="predicted"/>
<comment type="caution">
    <text evidence="1">The sequence shown here is derived from an EMBL/GenBank/DDBJ whole genome shotgun (WGS) entry which is preliminary data.</text>
</comment>
<gene>
    <name evidence="1" type="ORF">FHP25_15145</name>
</gene>
<keyword evidence="2" id="KW-1185">Reference proteome</keyword>
<accession>A0A5C8PN31</accession>
<name>A0A5C8PN31_9HYPH</name>
<dbReference type="RefSeq" id="WP_147847781.1">
    <property type="nucleotide sequence ID" value="NZ_VDUZ01000015.1"/>
</dbReference>
<sequence>MDDRQQILATVQGYFDALYDGSVEGFRKVFHPQAQLFSAEGGNSDALDLDSYMTRVANRPAPASRRDPRHDEVVGITIASPSTAHVRVRDALLPNRYVDELLLVKFADGWKIVCKAWAFDTTATA</sequence>